<dbReference type="InterPro" id="IPR002110">
    <property type="entry name" value="Ankyrin_rpt"/>
</dbReference>
<dbReference type="Proteomes" id="UP001347796">
    <property type="component" value="Unassembled WGS sequence"/>
</dbReference>
<dbReference type="PRINTS" id="PR01415">
    <property type="entry name" value="ANKYRIN"/>
</dbReference>
<dbReference type="SMART" id="SM00248">
    <property type="entry name" value="ANK"/>
    <property type="match status" value="10"/>
</dbReference>
<evidence type="ECO:0000313" key="2">
    <source>
        <dbReference type="EMBL" id="KAK6190559.1"/>
    </source>
</evidence>
<dbReference type="EMBL" id="JAZGQO010000002">
    <property type="protein sequence ID" value="KAK6190559.1"/>
    <property type="molecule type" value="Genomic_DNA"/>
</dbReference>
<keyword evidence="1" id="KW-0040">ANK repeat</keyword>
<feature type="repeat" description="ANK" evidence="1">
    <location>
        <begin position="655"/>
        <end position="687"/>
    </location>
</feature>
<dbReference type="Pfam" id="PF13857">
    <property type="entry name" value="Ank_5"/>
    <property type="match status" value="1"/>
</dbReference>
<gene>
    <name evidence="2" type="ORF">SNE40_002397</name>
</gene>
<dbReference type="Gene3D" id="1.25.40.20">
    <property type="entry name" value="Ankyrin repeat-containing domain"/>
    <property type="match status" value="4"/>
</dbReference>
<dbReference type="PROSITE" id="PS50088">
    <property type="entry name" value="ANK_REPEAT"/>
    <property type="match status" value="4"/>
</dbReference>
<keyword evidence="3" id="KW-1185">Reference proteome</keyword>
<dbReference type="Pfam" id="PF00023">
    <property type="entry name" value="Ank"/>
    <property type="match status" value="2"/>
</dbReference>
<feature type="repeat" description="ANK" evidence="1">
    <location>
        <begin position="370"/>
        <end position="402"/>
    </location>
</feature>
<dbReference type="AlphaFoldDB" id="A0AAN8KC47"/>
<comment type="caution">
    <text evidence="2">The sequence shown here is derived from an EMBL/GenBank/DDBJ whole genome shotgun (WGS) entry which is preliminary data.</text>
</comment>
<reference evidence="2 3" key="1">
    <citation type="submission" date="2024-01" db="EMBL/GenBank/DDBJ databases">
        <title>The genome of the rayed Mediterranean limpet Patella caerulea (Linnaeus, 1758).</title>
        <authorList>
            <person name="Anh-Thu Weber A."/>
            <person name="Halstead-Nussloch G."/>
        </authorList>
    </citation>
    <scope>NUCLEOTIDE SEQUENCE [LARGE SCALE GENOMIC DNA]</scope>
    <source>
        <strain evidence="2">AATW-2023a</strain>
        <tissue evidence="2">Whole specimen</tissue>
    </source>
</reference>
<proteinExistence type="predicted"/>
<evidence type="ECO:0000256" key="1">
    <source>
        <dbReference type="PROSITE-ProRule" id="PRU00023"/>
    </source>
</evidence>
<feature type="repeat" description="ANK" evidence="1">
    <location>
        <begin position="228"/>
        <end position="260"/>
    </location>
</feature>
<protein>
    <submittedName>
        <fullName evidence="2">Uncharacterized protein</fullName>
    </submittedName>
</protein>
<accession>A0AAN8KC47</accession>
<organism evidence="2 3">
    <name type="scientific">Patella caerulea</name>
    <name type="common">Rayed Mediterranean limpet</name>
    <dbReference type="NCBI Taxonomy" id="87958"/>
    <lineage>
        <taxon>Eukaryota</taxon>
        <taxon>Metazoa</taxon>
        <taxon>Spiralia</taxon>
        <taxon>Lophotrochozoa</taxon>
        <taxon>Mollusca</taxon>
        <taxon>Gastropoda</taxon>
        <taxon>Patellogastropoda</taxon>
        <taxon>Patelloidea</taxon>
        <taxon>Patellidae</taxon>
        <taxon>Patella</taxon>
    </lineage>
</organism>
<dbReference type="PANTHER" id="PTHR24118:SF99">
    <property type="entry name" value="POTE ANKYRIN DOMAIN FAMILY MEMBER 3C-RELATED"/>
    <property type="match status" value="1"/>
</dbReference>
<sequence length="968" mass="109892">MDDVKMVDAEVVGESQAIEDKYNRLENDLYGRQRAEFSLDEKKQLCKLALKRKSLEILKLVFSRRCVLSCDNELDLTANRELISSAIESDFVEGLVYLYDRGLVLESDDCTKYNRRLESNLSGWNALIEAVQKIKYKSTEYLLSIGSVKSSTTFNEILTIAITRKNTPMVKFLLRHIDTPIDLPPIYLCLCDDEEYATVVDEEARLELIKVLVDAGSSLNNTCIRNGQRQTPLMLAAEKGLFTIFNYLLDNGADVNCTDEKNQNVLHYLILSDSDTSSQIERVINYCESINKSVVKKNFLMPYIRFAVKHGKFQRATHLMGIRPVDVTLVDDDTDTNLLHLVALHNSDQSVEFAQLLIGREIDVNLSNCSGKTPLFTACVNNNINIIRLLLEVGCDVNVKDHNGASALMIAVEREDMELAELLLTRGADVNTRDNRPISVLMKAVECQNVELVKLLTKYNADVNFINFIGENVCGYCFHNQDEGGRKSRFDLVKLFIDHGFNIDNVNYQNKILYTALGANDLLSFELLLNSITKPDRVNEKGDNIFHILSTVNGFPCSKVEKLFEKFEKLQNQKNKNGCTPLMQASFLLNGGYLDMIKTDGEIRGLDIQNKNGHTALHMCMLGFMGNRGENRVKFRECVKSLLIAGSNVNIQDNNGVTALMMAAMIEDKILINYCMKFGADITILDYKYEMSALQYLDFKSSCDCLPELLSQDRNALVNLPGKDGNTLIQRALLFPLFWDPLDSVDIISYLCAVNCNLQHLQSVSTGRNYFTEDIDLDDLNIDERDRLRKLLYLSGAHEEEIVLSLNFKRENKADGFSDDMLHSRHLEQFNLFCNNISLQSRCRRVIRQIVGSRLHTFIVASNIKHLQDFLFLKQSSGGERHVTLYPKYFVTHEDQIGDRGSSNGDRPTDVNFDGILDEYDEDDGSGNDIDDIFLSLIDSMYGHVKYINTEPKSRRRSPFHVQIQGRT</sequence>
<name>A0AAN8KC47_PATCE</name>
<evidence type="ECO:0000313" key="3">
    <source>
        <dbReference type="Proteomes" id="UP001347796"/>
    </source>
</evidence>
<dbReference type="SUPFAM" id="SSF48403">
    <property type="entry name" value="Ankyrin repeat"/>
    <property type="match status" value="2"/>
</dbReference>
<dbReference type="InterPro" id="IPR036770">
    <property type="entry name" value="Ankyrin_rpt-contain_sf"/>
</dbReference>
<dbReference type="PROSITE" id="PS50297">
    <property type="entry name" value="ANK_REP_REGION"/>
    <property type="match status" value="3"/>
</dbReference>
<dbReference type="PANTHER" id="PTHR24118">
    <property type="entry name" value="POTE ANKYRIN DOMAIN"/>
    <property type="match status" value="1"/>
</dbReference>
<feature type="repeat" description="ANK" evidence="1">
    <location>
        <begin position="403"/>
        <end position="435"/>
    </location>
</feature>
<dbReference type="Pfam" id="PF12796">
    <property type="entry name" value="Ank_2"/>
    <property type="match status" value="1"/>
</dbReference>